<organism evidence="2 3">
    <name type="scientific">Mycena albidolilacea</name>
    <dbReference type="NCBI Taxonomy" id="1033008"/>
    <lineage>
        <taxon>Eukaryota</taxon>
        <taxon>Fungi</taxon>
        <taxon>Dikarya</taxon>
        <taxon>Basidiomycota</taxon>
        <taxon>Agaricomycotina</taxon>
        <taxon>Agaricomycetes</taxon>
        <taxon>Agaricomycetidae</taxon>
        <taxon>Agaricales</taxon>
        <taxon>Marasmiineae</taxon>
        <taxon>Mycenaceae</taxon>
        <taxon>Mycena</taxon>
    </lineage>
</organism>
<reference evidence="2" key="1">
    <citation type="submission" date="2023-03" db="EMBL/GenBank/DDBJ databases">
        <title>Massive genome expansion in bonnet fungi (Mycena s.s.) driven by repeated elements and novel gene families across ecological guilds.</title>
        <authorList>
            <consortium name="Lawrence Berkeley National Laboratory"/>
            <person name="Harder C.B."/>
            <person name="Miyauchi S."/>
            <person name="Viragh M."/>
            <person name="Kuo A."/>
            <person name="Thoen E."/>
            <person name="Andreopoulos B."/>
            <person name="Lu D."/>
            <person name="Skrede I."/>
            <person name="Drula E."/>
            <person name="Henrissat B."/>
            <person name="Morin E."/>
            <person name="Kohler A."/>
            <person name="Barry K."/>
            <person name="LaButti K."/>
            <person name="Morin E."/>
            <person name="Salamov A."/>
            <person name="Lipzen A."/>
            <person name="Mereny Z."/>
            <person name="Hegedus B."/>
            <person name="Baldrian P."/>
            <person name="Stursova M."/>
            <person name="Weitz H."/>
            <person name="Taylor A."/>
            <person name="Grigoriev I.V."/>
            <person name="Nagy L.G."/>
            <person name="Martin F."/>
            <person name="Kauserud H."/>
        </authorList>
    </citation>
    <scope>NUCLEOTIDE SEQUENCE</scope>
    <source>
        <strain evidence="2">CBHHK002</strain>
    </source>
</reference>
<keyword evidence="3" id="KW-1185">Reference proteome</keyword>
<feature type="compositionally biased region" description="Basic and acidic residues" evidence="1">
    <location>
        <begin position="9"/>
        <end position="25"/>
    </location>
</feature>
<proteinExistence type="predicted"/>
<sequence>MIDSEEEEERSKEAEQSEIRSEESTRSGARNGRWKDQVNPLELRRFTYLQEGESRTGGLRQRSGTAPLQRRVRAADNVHPFQETHGSAGKKIFDASWIRSTSSRTADMGTGTRRVADLSSVPATHNTDGTSIHASATAPADTAGELLTTAPTTSARERLLEERVAQLEAQVQQHLPPAYIPLSRADSE</sequence>
<gene>
    <name evidence="2" type="ORF">DFH08DRAFT_821710</name>
</gene>
<evidence type="ECO:0000313" key="2">
    <source>
        <dbReference type="EMBL" id="KAJ7312862.1"/>
    </source>
</evidence>
<feature type="region of interest" description="Disordered" evidence="1">
    <location>
        <begin position="121"/>
        <end position="154"/>
    </location>
</feature>
<protein>
    <submittedName>
        <fullName evidence="2">Uncharacterized protein</fullName>
    </submittedName>
</protein>
<dbReference type="Proteomes" id="UP001218218">
    <property type="component" value="Unassembled WGS sequence"/>
</dbReference>
<comment type="caution">
    <text evidence="2">The sequence shown here is derived from an EMBL/GenBank/DDBJ whole genome shotgun (WGS) entry which is preliminary data.</text>
</comment>
<name>A0AAD7EDS4_9AGAR</name>
<feature type="compositionally biased region" description="Polar residues" evidence="1">
    <location>
        <begin position="121"/>
        <end position="134"/>
    </location>
</feature>
<accession>A0AAD7EDS4</accession>
<evidence type="ECO:0000313" key="3">
    <source>
        <dbReference type="Proteomes" id="UP001218218"/>
    </source>
</evidence>
<dbReference type="EMBL" id="JARIHO010000069">
    <property type="protein sequence ID" value="KAJ7312862.1"/>
    <property type="molecule type" value="Genomic_DNA"/>
</dbReference>
<feature type="region of interest" description="Disordered" evidence="1">
    <location>
        <begin position="49"/>
        <end position="68"/>
    </location>
</feature>
<dbReference type="AlphaFoldDB" id="A0AAD7EDS4"/>
<evidence type="ECO:0000256" key="1">
    <source>
        <dbReference type="SAM" id="MobiDB-lite"/>
    </source>
</evidence>
<feature type="region of interest" description="Disordered" evidence="1">
    <location>
        <begin position="1"/>
        <end position="37"/>
    </location>
</feature>